<comment type="caution">
    <text evidence="6">The sequence shown here is derived from an EMBL/GenBank/DDBJ whole genome shotgun (WGS) entry which is preliminary data.</text>
</comment>
<evidence type="ECO:0000256" key="4">
    <source>
        <dbReference type="ARBA" id="ARBA00023136"/>
    </source>
</evidence>
<evidence type="ECO:0000256" key="1">
    <source>
        <dbReference type="ARBA" id="ARBA00004141"/>
    </source>
</evidence>
<evidence type="ECO:0000256" key="3">
    <source>
        <dbReference type="ARBA" id="ARBA00022989"/>
    </source>
</evidence>
<sequence>MVKNLPSLNSDNDIYFLIKAFAAGVILSTGVCGNVFGYWDIEMMESLAIGYHKRSELNKAQPFNGDEEISHYYGASHNANNHHIHGFSFDLERSKSSELIRQRIISQWFTRPKIIKPLVAALSFHQFFEGVGLGGCIYQAKFKRQTVATMVLFFSLTTPTGIAVGTGISNTYNENSPSSLIIQGLLLAASARVLIYMSLVDLLAADFMNSKMVKQFQATTCCKFRTHLRGMYNVTLGQMGSTLKSIS</sequence>
<dbReference type="PANTHER" id="PTHR11040:SF71">
    <property type="entry name" value="ZIP METAL ION TRANSPORTER FAMILY PROTEIN"/>
    <property type="match status" value="1"/>
</dbReference>
<dbReference type="Pfam" id="PF02535">
    <property type="entry name" value="Zip"/>
    <property type="match status" value="1"/>
</dbReference>
<dbReference type="Proteomes" id="UP000237000">
    <property type="component" value="Unassembled WGS sequence"/>
</dbReference>
<proteinExistence type="predicted"/>
<name>A0A2P5B303_TREOI</name>
<dbReference type="GO" id="GO:0005385">
    <property type="term" value="F:zinc ion transmembrane transporter activity"/>
    <property type="evidence" value="ECO:0007669"/>
    <property type="project" value="TreeGrafter"/>
</dbReference>
<keyword evidence="2 5" id="KW-0812">Transmembrane</keyword>
<feature type="transmembrane region" description="Helical" evidence="5">
    <location>
        <begin position="180"/>
        <end position="204"/>
    </location>
</feature>
<dbReference type="OrthoDB" id="448280at2759"/>
<comment type="subcellular location">
    <subcellularLocation>
        <location evidence="1">Membrane</location>
        <topology evidence="1">Multi-pass membrane protein</topology>
    </subcellularLocation>
</comment>
<keyword evidence="7" id="KW-1185">Reference proteome</keyword>
<accession>A0A2P5B303</accession>
<reference evidence="7" key="1">
    <citation type="submission" date="2016-06" db="EMBL/GenBank/DDBJ databases">
        <title>Parallel loss of symbiosis genes in relatives of nitrogen-fixing non-legume Parasponia.</title>
        <authorList>
            <person name="Van Velzen R."/>
            <person name="Holmer R."/>
            <person name="Bu F."/>
            <person name="Rutten L."/>
            <person name="Van Zeijl A."/>
            <person name="Liu W."/>
            <person name="Santuari L."/>
            <person name="Cao Q."/>
            <person name="Sharma T."/>
            <person name="Shen D."/>
            <person name="Roswanjaya Y."/>
            <person name="Wardhani T."/>
            <person name="Kalhor M.S."/>
            <person name="Jansen J."/>
            <person name="Van den Hoogen J."/>
            <person name="Gungor B."/>
            <person name="Hartog M."/>
            <person name="Hontelez J."/>
            <person name="Verver J."/>
            <person name="Yang W.-C."/>
            <person name="Schijlen E."/>
            <person name="Repin R."/>
            <person name="Schilthuizen M."/>
            <person name="Schranz E."/>
            <person name="Heidstra R."/>
            <person name="Miyata K."/>
            <person name="Fedorova E."/>
            <person name="Kohlen W."/>
            <person name="Bisseling T."/>
            <person name="Smit S."/>
            <person name="Geurts R."/>
        </authorList>
    </citation>
    <scope>NUCLEOTIDE SEQUENCE [LARGE SCALE GENOMIC DNA]</scope>
    <source>
        <strain evidence="7">cv. RG33-2</strain>
    </source>
</reference>
<evidence type="ECO:0000256" key="2">
    <source>
        <dbReference type="ARBA" id="ARBA00022692"/>
    </source>
</evidence>
<protein>
    <submittedName>
        <fullName evidence="6">Zinc/iron permease</fullName>
    </submittedName>
</protein>
<evidence type="ECO:0000313" key="7">
    <source>
        <dbReference type="Proteomes" id="UP000237000"/>
    </source>
</evidence>
<feature type="transmembrane region" description="Helical" evidence="5">
    <location>
        <begin position="14"/>
        <end position="39"/>
    </location>
</feature>
<dbReference type="STRING" id="63057.A0A2P5B303"/>
<evidence type="ECO:0000313" key="6">
    <source>
        <dbReference type="EMBL" id="PON43183.1"/>
    </source>
</evidence>
<organism evidence="6 7">
    <name type="scientific">Trema orientale</name>
    <name type="common">Charcoal tree</name>
    <name type="synonym">Celtis orientalis</name>
    <dbReference type="NCBI Taxonomy" id="63057"/>
    <lineage>
        <taxon>Eukaryota</taxon>
        <taxon>Viridiplantae</taxon>
        <taxon>Streptophyta</taxon>
        <taxon>Embryophyta</taxon>
        <taxon>Tracheophyta</taxon>
        <taxon>Spermatophyta</taxon>
        <taxon>Magnoliopsida</taxon>
        <taxon>eudicotyledons</taxon>
        <taxon>Gunneridae</taxon>
        <taxon>Pentapetalae</taxon>
        <taxon>rosids</taxon>
        <taxon>fabids</taxon>
        <taxon>Rosales</taxon>
        <taxon>Cannabaceae</taxon>
        <taxon>Trema</taxon>
    </lineage>
</organism>
<dbReference type="EMBL" id="JXTC01000619">
    <property type="protein sequence ID" value="PON43183.1"/>
    <property type="molecule type" value="Genomic_DNA"/>
</dbReference>
<dbReference type="InterPro" id="IPR003689">
    <property type="entry name" value="ZIP"/>
</dbReference>
<dbReference type="PANTHER" id="PTHR11040">
    <property type="entry name" value="ZINC/IRON TRANSPORTER"/>
    <property type="match status" value="1"/>
</dbReference>
<gene>
    <name evidence="6" type="ORF">TorRG33x02_334120</name>
</gene>
<evidence type="ECO:0000256" key="5">
    <source>
        <dbReference type="SAM" id="Phobius"/>
    </source>
</evidence>
<dbReference type="AlphaFoldDB" id="A0A2P5B303"/>
<keyword evidence="3 5" id="KW-1133">Transmembrane helix</keyword>
<dbReference type="GO" id="GO:0005886">
    <property type="term" value="C:plasma membrane"/>
    <property type="evidence" value="ECO:0007669"/>
    <property type="project" value="TreeGrafter"/>
</dbReference>
<dbReference type="InParanoid" id="A0A2P5B303"/>
<feature type="transmembrane region" description="Helical" evidence="5">
    <location>
        <begin position="147"/>
        <end position="168"/>
    </location>
</feature>
<keyword evidence="4 5" id="KW-0472">Membrane</keyword>